<accession>A0A1H6U5Z4</accession>
<keyword evidence="1" id="KW-0472">Membrane</keyword>
<feature type="transmembrane region" description="Helical" evidence="1">
    <location>
        <begin position="12"/>
        <end position="32"/>
    </location>
</feature>
<evidence type="ECO:0000256" key="1">
    <source>
        <dbReference type="SAM" id="Phobius"/>
    </source>
</evidence>
<feature type="transmembrane region" description="Helical" evidence="1">
    <location>
        <begin position="44"/>
        <end position="65"/>
    </location>
</feature>
<dbReference type="STRING" id="1416801.SAMN05192553_101483"/>
<dbReference type="Proteomes" id="UP000199403">
    <property type="component" value="Unassembled WGS sequence"/>
</dbReference>
<name>A0A1H6U5Z4_9BACT</name>
<dbReference type="OrthoDB" id="329514at2"/>
<protein>
    <recommendedName>
        <fullName evidence="4">Cytochrome C and Quinol oxidase polypeptide I</fullName>
    </recommendedName>
</protein>
<proteinExistence type="predicted"/>
<feature type="transmembrane region" description="Helical" evidence="1">
    <location>
        <begin position="85"/>
        <end position="108"/>
    </location>
</feature>
<keyword evidence="3" id="KW-1185">Reference proteome</keyword>
<dbReference type="AlphaFoldDB" id="A0A1H6U5Z4"/>
<sequence>MTTGFQHLHSFLAYLVLAGLLFSIFAALFGALGNKAFSEKDRKFGLIGMILAHVQLLIGIVLYFLSPLGFSNLSGEAMGDSMSRLYALEHPLINILAVALITVGYSRAKKLTESKSKFRSIYLFYGIGFILILSRIPWDSWLN</sequence>
<feature type="transmembrane region" description="Helical" evidence="1">
    <location>
        <begin position="120"/>
        <end position="138"/>
    </location>
</feature>
<keyword evidence="1" id="KW-0812">Transmembrane</keyword>
<keyword evidence="1" id="KW-1133">Transmembrane helix</keyword>
<evidence type="ECO:0000313" key="3">
    <source>
        <dbReference type="Proteomes" id="UP000199403"/>
    </source>
</evidence>
<dbReference type="RefSeq" id="WP_092168955.1">
    <property type="nucleotide sequence ID" value="NZ_FNZH01000001.1"/>
</dbReference>
<reference evidence="3" key="1">
    <citation type="submission" date="2016-10" db="EMBL/GenBank/DDBJ databases">
        <authorList>
            <person name="Varghese N."/>
            <person name="Submissions S."/>
        </authorList>
    </citation>
    <scope>NUCLEOTIDE SEQUENCE [LARGE SCALE GENOMIC DNA]</scope>
    <source>
        <strain evidence="3">IBRC-M 10761</strain>
    </source>
</reference>
<organism evidence="2 3">
    <name type="scientific">Cyclobacterium xiamenense</name>
    <dbReference type="NCBI Taxonomy" id="1297121"/>
    <lineage>
        <taxon>Bacteria</taxon>
        <taxon>Pseudomonadati</taxon>
        <taxon>Bacteroidota</taxon>
        <taxon>Cytophagia</taxon>
        <taxon>Cytophagales</taxon>
        <taxon>Cyclobacteriaceae</taxon>
        <taxon>Cyclobacterium</taxon>
    </lineage>
</organism>
<gene>
    <name evidence="2" type="ORF">SAMN05192553_101483</name>
</gene>
<evidence type="ECO:0000313" key="2">
    <source>
        <dbReference type="EMBL" id="SEI83760.1"/>
    </source>
</evidence>
<evidence type="ECO:0008006" key="4">
    <source>
        <dbReference type="Google" id="ProtNLM"/>
    </source>
</evidence>
<dbReference type="EMBL" id="FNZH01000001">
    <property type="protein sequence ID" value="SEI83760.1"/>
    <property type="molecule type" value="Genomic_DNA"/>
</dbReference>